<proteinExistence type="inferred from homology"/>
<dbReference type="InterPro" id="IPR002677">
    <property type="entry name" value="Ribosomal_bL32"/>
</dbReference>
<organism evidence="8 9">
    <name type="scientific">Cladophialophora chaetospira</name>
    <dbReference type="NCBI Taxonomy" id="386627"/>
    <lineage>
        <taxon>Eukaryota</taxon>
        <taxon>Fungi</taxon>
        <taxon>Dikarya</taxon>
        <taxon>Ascomycota</taxon>
        <taxon>Pezizomycotina</taxon>
        <taxon>Eurotiomycetes</taxon>
        <taxon>Chaetothyriomycetidae</taxon>
        <taxon>Chaetothyriales</taxon>
        <taxon>Herpotrichiellaceae</taxon>
        <taxon>Cladophialophora</taxon>
    </lineage>
</organism>
<keyword evidence="6" id="KW-0687">Ribonucleoprotein</keyword>
<keyword evidence="3" id="KW-0809">Transit peptide</keyword>
<name>A0AA38X6U2_9EURO</name>
<dbReference type="PANTHER" id="PTHR21026">
    <property type="entry name" value="39S RIBOSOMAL PROTEIN L32, MITOCHONDRIAL"/>
    <property type="match status" value="1"/>
</dbReference>
<evidence type="ECO:0000313" key="9">
    <source>
        <dbReference type="Proteomes" id="UP001172673"/>
    </source>
</evidence>
<evidence type="ECO:0000256" key="7">
    <source>
        <dbReference type="ARBA" id="ARBA00039935"/>
    </source>
</evidence>
<dbReference type="NCBIfam" id="TIGR01031">
    <property type="entry name" value="rpmF_bact"/>
    <property type="match status" value="1"/>
</dbReference>
<dbReference type="GO" id="GO:0003735">
    <property type="term" value="F:structural constituent of ribosome"/>
    <property type="evidence" value="ECO:0007669"/>
    <property type="project" value="InterPro"/>
</dbReference>
<evidence type="ECO:0000256" key="5">
    <source>
        <dbReference type="ARBA" id="ARBA00023128"/>
    </source>
</evidence>
<dbReference type="Proteomes" id="UP001172673">
    <property type="component" value="Unassembled WGS sequence"/>
</dbReference>
<keyword evidence="9" id="KW-1185">Reference proteome</keyword>
<evidence type="ECO:0000313" key="8">
    <source>
        <dbReference type="EMBL" id="KAJ9607696.1"/>
    </source>
</evidence>
<evidence type="ECO:0000256" key="4">
    <source>
        <dbReference type="ARBA" id="ARBA00022980"/>
    </source>
</evidence>
<evidence type="ECO:0000256" key="2">
    <source>
        <dbReference type="ARBA" id="ARBA00008560"/>
    </source>
</evidence>
<comment type="subcellular location">
    <subcellularLocation>
        <location evidence="1">Mitochondrion</location>
    </subcellularLocation>
</comment>
<dbReference type="Pfam" id="PF01783">
    <property type="entry name" value="Ribosomal_L32p"/>
    <property type="match status" value="1"/>
</dbReference>
<keyword evidence="4" id="KW-0689">Ribosomal protein</keyword>
<evidence type="ECO:0000256" key="3">
    <source>
        <dbReference type="ARBA" id="ARBA00022946"/>
    </source>
</evidence>
<protein>
    <recommendedName>
        <fullName evidence="7">Large ribosomal subunit protein bL32m</fullName>
    </recommendedName>
</protein>
<dbReference type="InterPro" id="IPR051991">
    <property type="entry name" value="Mitoribosomal_protein_bL32"/>
</dbReference>
<reference evidence="8" key="1">
    <citation type="submission" date="2022-10" db="EMBL/GenBank/DDBJ databases">
        <title>Culturing micro-colonial fungi from biological soil crusts in the Mojave desert and describing Neophaeococcomyces mojavensis, and introducing the new genera and species Taxawa tesnikishii.</title>
        <authorList>
            <person name="Kurbessoian T."/>
            <person name="Stajich J.E."/>
        </authorList>
    </citation>
    <scope>NUCLEOTIDE SEQUENCE</scope>
    <source>
        <strain evidence="8">TK_41</strain>
    </source>
</reference>
<dbReference type="SUPFAM" id="SSF57829">
    <property type="entry name" value="Zn-binding ribosomal proteins"/>
    <property type="match status" value="1"/>
</dbReference>
<comment type="similarity">
    <text evidence="2">Belongs to the bacterial ribosomal protein bL32 family.</text>
</comment>
<dbReference type="InterPro" id="IPR011332">
    <property type="entry name" value="Ribosomal_zn-bd"/>
</dbReference>
<dbReference type="EMBL" id="JAPDRK010000011">
    <property type="protein sequence ID" value="KAJ9607696.1"/>
    <property type="molecule type" value="Genomic_DNA"/>
</dbReference>
<accession>A0AA38X6U2</accession>
<keyword evidence="5" id="KW-0496">Mitochondrion</keyword>
<dbReference type="AlphaFoldDB" id="A0AA38X6U2"/>
<dbReference type="GO" id="GO:0005762">
    <property type="term" value="C:mitochondrial large ribosomal subunit"/>
    <property type="evidence" value="ECO:0007669"/>
    <property type="project" value="TreeGrafter"/>
</dbReference>
<dbReference type="GO" id="GO:0006412">
    <property type="term" value="P:translation"/>
    <property type="evidence" value="ECO:0007669"/>
    <property type="project" value="InterPro"/>
</dbReference>
<gene>
    <name evidence="8" type="primary">rec14_1</name>
    <name evidence="8" type="ORF">H2200_007774</name>
</gene>
<evidence type="ECO:0000256" key="6">
    <source>
        <dbReference type="ARBA" id="ARBA00023274"/>
    </source>
</evidence>
<evidence type="ECO:0000256" key="1">
    <source>
        <dbReference type="ARBA" id="ARBA00004173"/>
    </source>
</evidence>
<comment type="caution">
    <text evidence="8">The sequence shown here is derived from an EMBL/GenBank/DDBJ whole genome shotgun (WGS) entry which is preliminary data.</text>
</comment>
<sequence>MALAAPFGGARLSRLLKSTGIFSTAISAWSPQSPLSASIALPAITISIPSLVSDIWEGILRAVPKKKTSHSKKRHRQLAGKALKDVKAVNQCPGCGRPKKAHTLCPYCVAEIYESWRTRDLETKQLAKVEEESSNYGFEEQRLNEVNEKR</sequence>
<dbReference type="PANTHER" id="PTHR21026:SF2">
    <property type="entry name" value="LARGE RIBOSOMAL SUBUNIT PROTEIN BL32M"/>
    <property type="match status" value="1"/>
</dbReference>